<evidence type="ECO:0000256" key="4">
    <source>
        <dbReference type="ARBA" id="ARBA00022491"/>
    </source>
</evidence>
<dbReference type="KEGG" id="cthd:CDO33_15880"/>
<keyword evidence="3" id="KW-0963">Cytoplasm</keyword>
<feature type="binding site" evidence="10">
    <location>
        <position position="135"/>
    </location>
    <ligand>
        <name>Zn(2+)</name>
        <dbReference type="ChEBI" id="CHEBI:29105"/>
    </ligand>
</feature>
<protein>
    <submittedName>
        <fullName evidence="11">Transcriptional repressor</fullName>
    </submittedName>
</protein>
<dbReference type="CDD" id="cd07153">
    <property type="entry name" value="Fur_like"/>
    <property type="match status" value="1"/>
</dbReference>
<dbReference type="GO" id="GO:0008270">
    <property type="term" value="F:zinc ion binding"/>
    <property type="evidence" value="ECO:0007669"/>
    <property type="project" value="TreeGrafter"/>
</dbReference>
<evidence type="ECO:0000256" key="8">
    <source>
        <dbReference type="ARBA" id="ARBA00023125"/>
    </source>
</evidence>
<dbReference type="SUPFAM" id="SSF46785">
    <property type="entry name" value="Winged helix' DNA-binding domain"/>
    <property type="match status" value="1"/>
</dbReference>
<gene>
    <name evidence="11" type="ORF">CDQ84_13660</name>
</gene>
<dbReference type="GO" id="GO:0045892">
    <property type="term" value="P:negative regulation of DNA-templated transcription"/>
    <property type="evidence" value="ECO:0007669"/>
    <property type="project" value="TreeGrafter"/>
</dbReference>
<feature type="binding site" evidence="10">
    <location>
        <position position="132"/>
    </location>
    <ligand>
        <name>Zn(2+)</name>
        <dbReference type="ChEBI" id="CHEBI:29105"/>
    </ligand>
</feature>
<keyword evidence="6 10" id="KW-0862">Zinc</keyword>
<dbReference type="GO" id="GO:1900376">
    <property type="term" value="P:regulation of secondary metabolite biosynthetic process"/>
    <property type="evidence" value="ECO:0007669"/>
    <property type="project" value="TreeGrafter"/>
</dbReference>
<reference evidence="11 12" key="1">
    <citation type="submission" date="2017-06" db="EMBL/GenBank/DDBJ databases">
        <title>Investigating the central metabolism of Clostridium thermosuccinogenes.</title>
        <authorList>
            <person name="Koendjbiharie J.G."/>
            <person name="van Kranenburg R."/>
        </authorList>
    </citation>
    <scope>NUCLEOTIDE SEQUENCE [LARGE SCALE GENOMIC DNA]</scope>
    <source>
        <strain evidence="11 12">DSM 5806</strain>
    </source>
</reference>
<keyword evidence="8" id="KW-0238">DNA-binding</keyword>
<evidence type="ECO:0000256" key="3">
    <source>
        <dbReference type="ARBA" id="ARBA00022490"/>
    </source>
</evidence>
<evidence type="ECO:0000256" key="7">
    <source>
        <dbReference type="ARBA" id="ARBA00023015"/>
    </source>
</evidence>
<evidence type="ECO:0000313" key="11">
    <source>
        <dbReference type="EMBL" id="PNT97224.1"/>
    </source>
</evidence>
<dbReference type="OrthoDB" id="8659436at2"/>
<dbReference type="PANTHER" id="PTHR33202">
    <property type="entry name" value="ZINC UPTAKE REGULATION PROTEIN"/>
    <property type="match status" value="1"/>
</dbReference>
<proteinExistence type="inferred from homology"/>
<comment type="cofactor">
    <cofactor evidence="10">
        <name>Zn(2+)</name>
        <dbReference type="ChEBI" id="CHEBI:29105"/>
    </cofactor>
    <text evidence="10">Binds 1 zinc ion per subunit.</text>
</comment>
<dbReference type="InterPro" id="IPR002481">
    <property type="entry name" value="FUR"/>
</dbReference>
<keyword evidence="7" id="KW-0805">Transcription regulation</keyword>
<sequence length="138" mass="16097">MKANLNELTEKLKSKNIRLSHQRLKVLEYVAEHRTHPTVDQVYSDLHREIPTLSKTTVYNTLNALMDAGLVKVITIEDNETRYDIVTENHGHFKCQNCGRIYDFKIDIDSFEAQDLKDFKILDKDVYFKGICPHCINN</sequence>
<comment type="subcellular location">
    <subcellularLocation>
        <location evidence="1">Cytoplasm</location>
    </subcellularLocation>
</comment>
<dbReference type="Pfam" id="PF01475">
    <property type="entry name" value="FUR"/>
    <property type="match status" value="1"/>
</dbReference>
<dbReference type="GO" id="GO:0000976">
    <property type="term" value="F:transcription cis-regulatory region binding"/>
    <property type="evidence" value="ECO:0007669"/>
    <property type="project" value="TreeGrafter"/>
</dbReference>
<dbReference type="Gene3D" id="1.10.10.10">
    <property type="entry name" value="Winged helix-like DNA-binding domain superfamily/Winged helix DNA-binding domain"/>
    <property type="match status" value="1"/>
</dbReference>
<name>A0A2K2F5G9_9CLOT</name>
<dbReference type="InterPro" id="IPR036388">
    <property type="entry name" value="WH-like_DNA-bd_sf"/>
</dbReference>
<dbReference type="FunFam" id="1.10.10.10:FF:000007">
    <property type="entry name" value="Ferric uptake regulation protein"/>
    <property type="match status" value="1"/>
</dbReference>
<dbReference type="GO" id="GO:0003700">
    <property type="term" value="F:DNA-binding transcription factor activity"/>
    <property type="evidence" value="ECO:0007669"/>
    <property type="project" value="InterPro"/>
</dbReference>
<comment type="caution">
    <text evidence="11">The sequence shown here is derived from an EMBL/GenBank/DDBJ whole genome shotgun (WGS) entry which is preliminary data.</text>
</comment>
<evidence type="ECO:0000256" key="10">
    <source>
        <dbReference type="PIRSR" id="PIRSR602481-1"/>
    </source>
</evidence>
<keyword evidence="4" id="KW-0678">Repressor</keyword>
<evidence type="ECO:0000256" key="1">
    <source>
        <dbReference type="ARBA" id="ARBA00004496"/>
    </source>
</evidence>
<feature type="binding site" evidence="10">
    <location>
        <position position="98"/>
    </location>
    <ligand>
        <name>Zn(2+)</name>
        <dbReference type="ChEBI" id="CHEBI:29105"/>
    </ligand>
</feature>
<evidence type="ECO:0000256" key="5">
    <source>
        <dbReference type="ARBA" id="ARBA00022723"/>
    </source>
</evidence>
<dbReference type="PANTHER" id="PTHR33202:SF8">
    <property type="entry name" value="PEROXIDE-RESPONSIVE REPRESSOR PERR"/>
    <property type="match status" value="1"/>
</dbReference>
<accession>A0A2K2F5G9</accession>
<comment type="similarity">
    <text evidence="2">Belongs to the Fur family.</text>
</comment>
<evidence type="ECO:0000256" key="9">
    <source>
        <dbReference type="ARBA" id="ARBA00023163"/>
    </source>
</evidence>
<dbReference type="EMBL" id="NIOJ01000039">
    <property type="protein sequence ID" value="PNT97224.1"/>
    <property type="molecule type" value="Genomic_DNA"/>
</dbReference>
<evidence type="ECO:0000256" key="2">
    <source>
        <dbReference type="ARBA" id="ARBA00007957"/>
    </source>
</evidence>
<dbReference type="InterPro" id="IPR043135">
    <property type="entry name" value="Fur_C"/>
</dbReference>
<keyword evidence="5 10" id="KW-0479">Metal-binding</keyword>
<evidence type="ECO:0000256" key="6">
    <source>
        <dbReference type="ARBA" id="ARBA00022833"/>
    </source>
</evidence>
<dbReference type="AlphaFoldDB" id="A0A2K2F5G9"/>
<feature type="binding site" evidence="10">
    <location>
        <position position="95"/>
    </location>
    <ligand>
        <name>Zn(2+)</name>
        <dbReference type="ChEBI" id="CHEBI:29105"/>
    </ligand>
</feature>
<keyword evidence="9" id="KW-0804">Transcription</keyword>
<dbReference type="GO" id="GO:0005737">
    <property type="term" value="C:cytoplasm"/>
    <property type="evidence" value="ECO:0007669"/>
    <property type="project" value="UniProtKB-SubCell"/>
</dbReference>
<dbReference type="InterPro" id="IPR036390">
    <property type="entry name" value="WH_DNA-bd_sf"/>
</dbReference>
<dbReference type="Proteomes" id="UP000236151">
    <property type="component" value="Unassembled WGS sequence"/>
</dbReference>
<keyword evidence="12" id="KW-1185">Reference proteome</keyword>
<organism evidence="11 12">
    <name type="scientific">Clostridium thermosuccinogenes</name>
    <dbReference type="NCBI Taxonomy" id="84032"/>
    <lineage>
        <taxon>Bacteria</taxon>
        <taxon>Bacillati</taxon>
        <taxon>Bacillota</taxon>
        <taxon>Clostridia</taxon>
        <taxon>Eubacteriales</taxon>
        <taxon>Clostridiaceae</taxon>
        <taxon>Clostridium</taxon>
    </lineage>
</organism>
<evidence type="ECO:0000313" key="12">
    <source>
        <dbReference type="Proteomes" id="UP000236151"/>
    </source>
</evidence>
<dbReference type="Gene3D" id="3.30.1490.190">
    <property type="match status" value="1"/>
</dbReference>
<dbReference type="RefSeq" id="WP_103082293.1">
    <property type="nucleotide sequence ID" value="NZ_JBAIZC010000030.1"/>
</dbReference>